<accession>A0A4R6GHQ7</accession>
<evidence type="ECO:0000313" key="1">
    <source>
        <dbReference type="EMBL" id="TDN94377.1"/>
    </source>
</evidence>
<protein>
    <submittedName>
        <fullName evidence="1">Uncharacterized protein</fullName>
    </submittedName>
</protein>
<evidence type="ECO:0000313" key="2">
    <source>
        <dbReference type="Proteomes" id="UP000294737"/>
    </source>
</evidence>
<keyword evidence="2" id="KW-1185">Reference proteome</keyword>
<reference evidence="1 2" key="1">
    <citation type="submission" date="2019-03" db="EMBL/GenBank/DDBJ databases">
        <title>Genomic Encyclopedia of Type Strains, Phase IV (KMG-IV): sequencing the most valuable type-strain genomes for metagenomic binning, comparative biology and taxonomic classification.</title>
        <authorList>
            <person name="Goeker M."/>
        </authorList>
    </citation>
    <scope>NUCLEOTIDE SEQUENCE [LARGE SCALE GENOMIC DNA]</scope>
    <source>
        <strain evidence="1 2">DSM 18555</strain>
    </source>
</reference>
<proteinExistence type="predicted"/>
<gene>
    <name evidence="1" type="ORF">EV677_0921</name>
</gene>
<dbReference type="AlphaFoldDB" id="A0A4R6GHQ7"/>
<organism evidence="1 2">
    <name type="scientific">Herminiimonas fonticola</name>
    <dbReference type="NCBI Taxonomy" id="303380"/>
    <lineage>
        <taxon>Bacteria</taxon>
        <taxon>Pseudomonadati</taxon>
        <taxon>Pseudomonadota</taxon>
        <taxon>Betaproteobacteria</taxon>
        <taxon>Burkholderiales</taxon>
        <taxon>Oxalobacteraceae</taxon>
        <taxon>Herminiimonas</taxon>
    </lineage>
</organism>
<sequence>MSYGKKYQCETANGAIPYYFKGYSCEICMESQNRDDIPLESPLRVSCYKNHLFMGWYFPPRELGYSLRWFFFDAIVAQGAHRETACYIRLDCGLYRYRGYSHLLCQPVATA</sequence>
<comment type="caution">
    <text evidence="1">The sequence shown here is derived from an EMBL/GenBank/DDBJ whole genome shotgun (WGS) entry which is preliminary data.</text>
</comment>
<name>A0A4R6GHQ7_9BURK</name>
<dbReference type="Proteomes" id="UP000294737">
    <property type="component" value="Unassembled WGS sequence"/>
</dbReference>
<dbReference type="EMBL" id="SNWF01000004">
    <property type="protein sequence ID" value="TDN94377.1"/>
    <property type="molecule type" value="Genomic_DNA"/>
</dbReference>